<dbReference type="AlphaFoldDB" id="A0A7G9GH08"/>
<evidence type="ECO:0000256" key="4">
    <source>
        <dbReference type="ARBA" id="ARBA00022898"/>
    </source>
</evidence>
<dbReference type="CDD" id="cd00609">
    <property type="entry name" value="AAT_like"/>
    <property type="match status" value="1"/>
</dbReference>
<evidence type="ECO:0000313" key="6">
    <source>
        <dbReference type="EMBL" id="QNM10090.1"/>
    </source>
</evidence>
<gene>
    <name evidence="6" type="ORF">H9Q79_07420</name>
</gene>
<organism evidence="6 7">
    <name type="scientific">Wansuia hejianensis</name>
    <dbReference type="NCBI Taxonomy" id="2763667"/>
    <lineage>
        <taxon>Bacteria</taxon>
        <taxon>Bacillati</taxon>
        <taxon>Bacillota</taxon>
        <taxon>Clostridia</taxon>
        <taxon>Lachnospirales</taxon>
        <taxon>Lachnospiraceae</taxon>
        <taxon>Wansuia</taxon>
    </lineage>
</organism>
<keyword evidence="3 6" id="KW-0808">Transferase</keyword>
<dbReference type="GO" id="GO:0008483">
    <property type="term" value="F:transaminase activity"/>
    <property type="evidence" value="ECO:0007669"/>
    <property type="project" value="UniProtKB-KW"/>
</dbReference>
<reference evidence="6 7" key="1">
    <citation type="submission" date="2020-08" db="EMBL/GenBank/DDBJ databases">
        <authorList>
            <person name="Liu C."/>
            <person name="Sun Q."/>
        </authorList>
    </citation>
    <scope>NUCLEOTIDE SEQUENCE [LARGE SCALE GENOMIC DNA]</scope>
    <source>
        <strain evidence="6 7">NSJ-29</strain>
    </source>
</reference>
<dbReference type="PANTHER" id="PTHR42885:SF2">
    <property type="entry name" value="HISTIDINOL-PHOSPHATE AMINOTRANSFERASE"/>
    <property type="match status" value="1"/>
</dbReference>
<dbReference type="Pfam" id="PF00155">
    <property type="entry name" value="Aminotran_1_2"/>
    <property type="match status" value="1"/>
</dbReference>
<feature type="domain" description="Aminotransferase class I/classII large" evidence="5">
    <location>
        <begin position="21"/>
        <end position="349"/>
    </location>
</feature>
<evidence type="ECO:0000313" key="7">
    <source>
        <dbReference type="Proteomes" id="UP000515860"/>
    </source>
</evidence>
<dbReference type="InterPro" id="IPR015421">
    <property type="entry name" value="PyrdxlP-dep_Trfase_major"/>
</dbReference>
<dbReference type="PANTHER" id="PTHR42885">
    <property type="entry name" value="HISTIDINOL-PHOSPHATE AMINOTRANSFERASE-RELATED"/>
    <property type="match status" value="1"/>
</dbReference>
<dbReference type="GO" id="GO:0030170">
    <property type="term" value="F:pyridoxal phosphate binding"/>
    <property type="evidence" value="ECO:0007669"/>
    <property type="project" value="InterPro"/>
</dbReference>
<evidence type="ECO:0000259" key="5">
    <source>
        <dbReference type="Pfam" id="PF00155"/>
    </source>
</evidence>
<evidence type="ECO:0000256" key="3">
    <source>
        <dbReference type="ARBA" id="ARBA00022679"/>
    </source>
</evidence>
<dbReference type="InterPro" id="IPR015424">
    <property type="entry name" value="PyrdxlP-dep_Trfase"/>
</dbReference>
<dbReference type="KEGG" id="whj:H9Q79_07420"/>
<sequence>MKLSKYLTSMPAYSPAPNTYKVKLNTNESPYDLPENLRKEVVRKLGEMQFNRYPNPRAVELREVAADFFGIDSSMIMPGNGSGEWLKMLISDLMEHGSKLLFLDPDFFIYRRNAGFAAVEKSIVSKGEDGFITVEGMIEIIQAEKPDLFMFSNPCNPTGQGFNKEEVKRIIAACGDAVVIVDEAYNDFYGESIIDYAVTTENVIVLRTCSKAIGLACARIGFAIANPRMIDLINHIRSPYSVSQSAQVIGQVVLKDKEYLRSITARVVEDREITYKKLAALAEKYPEEMKIKPSVSNFFFVRFKDSKKICDALKDQYSIAVRDFPTAPIPHTRITVGTSEENQALVEALTEILAEQK</sequence>
<dbReference type="Gene3D" id="3.90.1150.10">
    <property type="entry name" value="Aspartate Aminotransferase, domain 1"/>
    <property type="match status" value="1"/>
</dbReference>
<dbReference type="SUPFAM" id="SSF53383">
    <property type="entry name" value="PLP-dependent transferases"/>
    <property type="match status" value="1"/>
</dbReference>
<proteinExistence type="predicted"/>
<evidence type="ECO:0000256" key="1">
    <source>
        <dbReference type="ARBA" id="ARBA00001933"/>
    </source>
</evidence>
<comment type="cofactor">
    <cofactor evidence="1">
        <name>pyridoxal 5'-phosphate</name>
        <dbReference type="ChEBI" id="CHEBI:597326"/>
    </cofactor>
</comment>
<accession>A0A7G9GH08</accession>
<dbReference type="Gene3D" id="3.40.640.10">
    <property type="entry name" value="Type I PLP-dependent aspartate aminotransferase-like (Major domain)"/>
    <property type="match status" value="1"/>
</dbReference>
<dbReference type="EMBL" id="CP060635">
    <property type="protein sequence ID" value="QNM10090.1"/>
    <property type="molecule type" value="Genomic_DNA"/>
</dbReference>
<dbReference type="InterPro" id="IPR015422">
    <property type="entry name" value="PyrdxlP-dep_Trfase_small"/>
</dbReference>
<name>A0A7G9GH08_9FIRM</name>
<dbReference type="Proteomes" id="UP000515860">
    <property type="component" value="Chromosome"/>
</dbReference>
<evidence type="ECO:0000256" key="2">
    <source>
        <dbReference type="ARBA" id="ARBA00022576"/>
    </source>
</evidence>
<keyword evidence="2 6" id="KW-0032">Aminotransferase</keyword>
<keyword evidence="7" id="KW-1185">Reference proteome</keyword>
<keyword evidence="4" id="KW-0663">Pyridoxal phosphate</keyword>
<protein>
    <submittedName>
        <fullName evidence="6">Histidinol-phosphate aminotransferase family protein</fullName>
    </submittedName>
</protein>
<dbReference type="InterPro" id="IPR004839">
    <property type="entry name" value="Aminotransferase_I/II_large"/>
</dbReference>
<dbReference type="RefSeq" id="WP_249329550.1">
    <property type="nucleotide sequence ID" value="NZ_CP060635.1"/>
</dbReference>